<comment type="caution">
    <text evidence="3">The sequence shown here is derived from an EMBL/GenBank/DDBJ whole genome shotgun (WGS) entry which is preliminary data.</text>
</comment>
<evidence type="ECO:0000313" key="4">
    <source>
        <dbReference type="Proteomes" id="UP001313282"/>
    </source>
</evidence>
<dbReference type="PROSITE" id="PS51388">
    <property type="entry name" value="GED"/>
    <property type="match status" value="1"/>
</dbReference>
<protein>
    <recommendedName>
        <fullName evidence="2">GED domain-containing protein</fullName>
    </recommendedName>
</protein>
<accession>A0AAN8MPQ9</accession>
<dbReference type="GO" id="GO:0016020">
    <property type="term" value="C:membrane"/>
    <property type="evidence" value="ECO:0007669"/>
    <property type="project" value="TreeGrafter"/>
</dbReference>
<sequence length="448" mass="51644">MEQRRQREIAFFNTGQWKSLEKKQVGADELKAFLSRLLYQQIQAKVPELSKSINDMIMETREELEGLGDARDDAAEQRHYLTMLATSYQNQVTRCLEGNLGKLATKNRALRIRALTQNLNEEFAKIMKVEGHTRNFKNIFGVDRDIVHSIENEEDDELDSEGEDAEREYTEREAARRADANGEDAKGEDAKVQDAKREKDMYNWIRDSYKASRGPELKVLINPYVVVDLFREQAKGWRSIAKGHIVRVVDAVENFNSELFKIVVADETVRRRIKMKLAQDTSNKILVAYNQFEVVVAREFDGILQTVDEDFERVFNERKTRRISHLVRTTFCSGVAAATGVSEEVLQEFIKCFGGTESIVEEIHDVLMAYYPVALKRFVATVNFEVIEERLLGEEGPIRLFRPEYIAKLTDEELCDITREDMEVSERRRGLQIRLDLAEKALEAANSI</sequence>
<dbReference type="GO" id="GO:0005874">
    <property type="term" value="C:microtubule"/>
    <property type="evidence" value="ECO:0007669"/>
    <property type="project" value="TreeGrafter"/>
</dbReference>
<dbReference type="GO" id="GO:0000266">
    <property type="term" value="P:mitochondrial fission"/>
    <property type="evidence" value="ECO:0007669"/>
    <property type="project" value="TreeGrafter"/>
</dbReference>
<dbReference type="GO" id="GO:0005739">
    <property type="term" value="C:mitochondrion"/>
    <property type="evidence" value="ECO:0007669"/>
    <property type="project" value="TreeGrafter"/>
</dbReference>
<dbReference type="Gene3D" id="3.40.50.300">
    <property type="entry name" value="P-loop containing nucleotide triphosphate hydrolases"/>
    <property type="match status" value="1"/>
</dbReference>
<dbReference type="AlphaFoldDB" id="A0AAN8MPQ9"/>
<dbReference type="PANTHER" id="PTHR11566">
    <property type="entry name" value="DYNAMIN"/>
    <property type="match status" value="1"/>
</dbReference>
<dbReference type="Proteomes" id="UP001313282">
    <property type="component" value="Unassembled WGS sequence"/>
</dbReference>
<dbReference type="Gene3D" id="1.20.120.1240">
    <property type="entry name" value="Dynamin, middle domain"/>
    <property type="match status" value="1"/>
</dbReference>
<dbReference type="InterPro" id="IPR020850">
    <property type="entry name" value="GED_dom"/>
</dbReference>
<feature type="domain" description="GED" evidence="2">
    <location>
        <begin position="360"/>
        <end position="448"/>
    </location>
</feature>
<dbReference type="InterPro" id="IPR027417">
    <property type="entry name" value="P-loop_NTPase"/>
</dbReference>
<evidence type="ECO:0000256" key="1">
    <source>
        <dbReference type="SAM" id="MobiDB-lite"/>
    </source>
</evidence>
<dbReference type="InterPro" id="IPR000375">
    <property type="entry name" value="Dynamin_stalk"/>
</dbReference>
<reference evidence="3 4" key="1">
    <citation type="submission" date="2019-10" db="EMBL/GenBank/DDBJ databases">
        <authorList>
            <person name="Palmer J.M."/>
        </authorList>
    </citation>
    <scope>NUCLEOTIDE SEQUENCE [LARGE SCALE GENOMIC DNA]</scope>
    <source>
        <strain evidence="3 4">TWF718</strain>
    </source>
</reference>
<feature type="compositionally biased region" description="Basic and acidic residues" evidence="1">
    <location>
        <begin position="167"/>
        <end position="193"/>
    </location>
</feature>
<gene>
    <name evidence="3" type="ORF">TWF718_005289</name>
</gene>
<dbReference type="InterPro" id="IPR022812">
    <property type="entry name" value="Dynamin"/>
</dbReference>
<dbReference type="PANTHER" id="PTHR11566:SF21">
    <property type="entry name" value="DYNAMIN RELATED PROTEIN 1, ISOFORM A"/>
    <property type="match status" value="1"/>
</dbReference>
<name>A0AAN8MPQ9_9PEZI</name>
<evidence type="ECO:0000313" key="3">
    <source>
        <dbReference type="EMBL" id="KAK6347448.1"/>
    </source>
</evidence>
<proteinExistence type="predicted"/>
<dbReference type="GO" id="GO:0048312">
    <property type="term" value="P:intracellular distribution of mitochondria"/>
    <property type="evidence" value="ECO:0007669"/>
    <property type="project" value="TreeGrafter"/>
</dbReference>
<dbReference type="Pfam" id="PF01031">
    <property type="entry name" value="Dynamin_M"/>
    <property type="match status" value="1"/>
</dbReference>
<dbReference type="GO" id="GO:0016559">
    <property type="term" value="P:peroxisome fission"/>
    <property type="evidence" value="ECO:0007669"/>
    <property type="project" value="TreeGrafter"/>
</dbReference>
<feature type="compositionally biased region" description="Acidic residues" evidence="1">
    <location>
        <begin position="152"/>
        <end position="166"/>
    </location>
</feature>
<dbReference type="GO" id="GO:0003924">
    <property type="term" value="F:GTPase activity"/>
    <property type="evidence" value="ECO:0007669"/>
    <property type="project" value="TreeGrafter"/>
</dbReference>
<organism evidence="3 4">
    <name type="scientific">Orbilia javanica</name>
    <dbReference type="NCBI Taxonomy" id="47235"/>
    <lineage>
        <taxon>Eukaryota</taxon>
        <taxon>Fungi</taxon>
        <taxon>Dikarya</taxon>
        <taxon>Ascomycota</taxon>
        <taxon>Pezizomycotina</taxon>
        <taxon>Orbiliomycetes</taxon>
        <taxon>Orbiliales</taxon>
        <taxon>Orbiliaceae</taxon>
        <taxon>Orbilia</taxon>
    </lineage>
</organism>
<dbReference type="GO" id="GO:0006897">
    <property type="term" value="P:endocytosis"/>
    <property type="evidence" value="ECO:0007669"/>
    <property type="project" value="TreeGrafter"/>
</dbReference>
<dbReference type="GO" id="GO:0008017">
    <property type="term" value="F:microtubule binding"/>
    <property type="evidence" value="ECO:0007669"/>
    <property type="project" value="TreeGrafter"/>
</dbReference>
<evidence type="ECO:0000259" key="2">
    <source>
        <dbReference type="PROSITE" id="PS51388"/>
    </source>
</evidence>
<keyword evidence="4" id="KW-1185">Reference proteome</keyword>
<feature type="region of interest" description="Disordered" evidence="1">
    <location>
        <begin position="151"/>
        <end position="193"/>
    </location>
</feature>
<dbReference type="EMBL" id="JAVHNR010000003">
    <property type="protein sequence ID" value="KAK6347448.1"/>
    <property type="molecule type" value="Genomic_DNA"/>
</dbReference>